<dbReference type="SUPFAM" id="SSF53850">
    <property type="entry name" value="Periplasmic binding protein-like II"/>
    <property type="match status" value="1"/>
</dbReference>
<feature type="compositionally biased region" description="Low complexity" evidence="1">
    <location>
        <begin position="27"/>
        <end position="49"/>
    </location>
</feature>
<dbReference type="PROSITE" id="PS51257">
    <property type="entry name" value="PROKAR_LIPOPROTEIN"/>
    <property type="match status" value="1"/>
</dbReference>
<gene>
    <name evidence="4" type="ORF">QFZ46_003103</name>
</gene>
<evidence type="ECO:0000256" key="2">
    <source>
        <dbReference type="SAM" id="SignalP"/>
    </source>
</evidence>
<dbReference type="PANTHER" id="PTHR30290">
    <property type="entry name" value="PERIPLASMIC BINDING COMPONENT OF ABC TRANSPORTER"/>
    <property type="match status" value="1"/>
</dbReference>
<feature type="chain" id="PRO_5047532748" evidence="2">
    <location>
        <begin position="23"/>
        <end position="548"/>
    </location>
</feature>
<feature type="region of interest" description="Disordered" evidence="1">
    <location>
        <begin position="27"/>
        <end position="52"/>
    </location>
</feature>
<dbReference type="PANTHER" id="PTHR30290:SF83">
    <property type="entry name" value="ABC TRANSPORTER SUBSTRATE-BINDING PROTEIN"/>
    <property type="match status" value="1"/>
</dbReference>
<evidence type="ECO:0000313" key="4">
    <source>
        <dbReference type="EMBL" id="MDQ0644943.1"/>
    </source>
</evidence>
<keyword evidence="5" id="KW-1185">Reference proteome</keyword>
<name>A0ABU0PC87_9MICO</name>
<keyword evidence="2" id="KW-0732">Signal</keyword>
<dbReference type="CDD" id="cd00995">
    <property type="entry name" value="PBP2_NikA_DppA_OppA_like"/>
    <property type="match status" value="1"/>
</dbReference>
<feature type="signal peptide" evidence="2">
    <location>
        <begin position="1"/>
        <end position="22"/>
    </location>
</feature>
<dbReference type="Pfam" id="PF00496">
    <property type="entry name" value="SBP_bac_5"/>
    <property type="match status" value="1"/>
</dbReference>
<dbReference type="PIRSF" id="PIRSF002741">
    <property type="entry name" value="MppA"/>
    <property type="match status" value="1"/>
</dbReference>
<evidence type="ECO:0000313" key="5">
    <source>
        <dbReference type="Proteomes" id="UP001239085"/>
    </source>
</evidence>
<evidence type="ECO:0000259" key="3">
    <source>
        <dbReference type="Pfam" id="PF00496"/>
    </source>
</evidence>
<evidence type="ECO:0000256" key="1">
    <source>
        <dbReference type="SAM" id="MobiDB-lite"/>
    </source>
</evidence>
<dbReference type="Gene3D" id="3.40.190.10">
    <property type="entry name" value="Periplasmic binding protein-like II"/>
    <property type="match status" value="1"/>
</dbReference>
<protein>
    <submittedName>
        <fullName evidence="4">Oligopeptide transport system substrate-binding protein</fullName>
    </submittedName>
</protein>
<comment type="caution">
    <text evidence="4">The sequence shown here is derived from an EMBL/GenBank/DDBJ whole genome shotgun (WGS) entry which is preliminary data.</text>
</comment>
<dbReference type="InterPro" id="IPR030678">
    <property type="entry name" value="Peptide/Ni-bd"/>
</dbReference>
<dbReference type="Gene3D" id="3.90.76.10">
    <property type="entry name" value="Dipeptide-binding Protein, Domain 1"/>
    <property type="match status" value="1"/>
</dbReference>
<reference evidence="4 5" key="1">
    <citation type="submission" date="2023-07" db="EMBL/GenBank/DDBJ databases">
        <title>Comparative genomics of wheat-associated soil bacteria to identify genetic determinants of phenazine resistance.</title>
        <authorList>
            <person name="Mouncey N."/>
        </authorList>
    </citation>
    <scope>NUCLEOTIDE SEQUENCE [LARGE SCALE GENOMIC DNA]</scope>
    <source>
        <strain evidence="4 5">W2I7</strain>
    </source>
</reference>
<organism evidence="4 5">
    <name type="scientific">Microbacterium murale</name>
    <dbReference type="NCBI Taxonomy" id="1081040"/>
    <lineage>
        <taxon>Bacteria</taxon>
        <taxon>Bacillati</taxon>
        <taxon>Actinomycetota</taxon>
        <taxon>Actinomycetes</taxon>
        <taxon>Micrococcales</taxon>
        <taxon>Microbacteriaceae</taxon>
        <taxon>Microbacterium</taxon>
    </lineage>
</organism>
<dbReference type="EMBL" id="JAUSXK010000001">
    <property type="protein sequence ID" value="MDQ0644943.1"/>
    <property type="molecule type" value="Genomic_DNA"/>
</dbReference>
<dbReference type="Proteomes" id="UP001239085">
    <property type="component" value="Unassembled WGS sequence"/>
</dbReference>
<proteinExistence type="predicted"/>
<dbReference type="RefSeq" id="WP_307363123.1">
    <property type="nucleotide sequence ID" value="NZ_JAUSXK010000001.1"/>
</dbReference>
<dbReference type="Gene3D" id="3.10.105.10">
    <property type="entry name" value="Dipeptide-binding Protein, Domain 3"/>
    <property type="match status" value="1"/>
</dbReference>
<sequence>MKRNRIALTGAALLAIGAMALAGCAGGSTDTGDEGSTGSSSAIISANGGEPENALIPTNTNEVNGGKILDSVFAGLAFYDGDGALVNDMAEEITVDAPNKVTVKLKEGNTFTNGEDVVAHNFIDAWNYGAQLSNAQLNQSWFGDIVGFNPDADSELTGLTEVDDYTFTIDLSSDVASDFVTRLGYSAFYPLPDVAFEDMDAFGENPIGNGPYMLASEGAWQHDVQIDLVKNEDYKGERVAQNGGLTLKFYTAPDGAYADLLGGNIDVIDQIPESSLAVFEDELGERATNQPAAIFQSFTIGGQLAHFSGEEGALRRQAISMAINREEITKTIFADTRTPASDFTTPVIDGWSDSVPGAEVLAYDPDKAAELWAEADAISPWSGTFQIAYNSDGGHQVWVDAVSNSLKNTLGIEASGAPYVDLATLRAAVNARDAAGARTIQTANRSGWQGDYPAVYNFLHPLYATGASSNDGDYSNEEVDSLLAEGAAATDAADANAAYQKVQEILFKDLPVIPLWYQNSIGGFGENVDNVTVGWNSVPLYYEITKAE</sequence>
<dbReference type="InterPro" id="IPR000914">
    <property type="entry name" value="SBP_5_dom"/>
</dbReference>
<feature type="domain" description="Solute-binding protein family 5" evidence="3">
    <location>
        <begin position="85"/>
        <end position="469"/>
    </location>
</feature>
<accession>A0ABU0PC87</accession>
<dbReference type="InterPro" id="IPR039424">
    <property type="entry name" value="SBP_5"/>
</dbReference>